<evidence type="ECO:0000313" key="2">
    <source>
        <dbReference type="EMBL" id="MBJ7603239.1"/>
    </source>
</evidence>
<name>A0A934KD28_9BACT</name>
<dbReference type="AlphaFoldDB" id="A0A934KD28"/>
<feature type="region of interest" description="Disordered" evidence="1">
    <location>
        <begin position="137"/>
        <end position="169"/>
    </location>
</feature>
<evidence type="ECO:0000313" key="3">
    <source>
        <dbReference type="Proteomes" id="UP000620075"/>
    </source>
</evidence>
<protein>
    <submittedName>
        <fullName evidence="2">Uncharacterized protein</fullName>
    </submittedName>
</protein>
<dbReference type="EMBL" id="JAEKNQ010000033">
    <property type="protein sequence ID" value="MBJ7603239.1"/>
    <property type="molecule type" value="Genomic_DNA"/>
</dbReference>
<evidence type="ECO:0000256" key="1">
    <source>
        <dbReference type="SAM" id="MobiDB-lite"/>
    </source>
</evidence>
<comment type="caution">
    <text evidence="2">The sequence shown here is derived from an EMBL/GenBank/DDBJ whole genome shotgun (WGS) entry which is preliminary data.</text>
</comment>
<reference evidence="2 3" key="1">
    <citation type="submission" date="2020-10" db="EMBL/GenBank/DDBJ databases">
        <title>Ca. Dormibacterota MAGs.</title>
        <authorList>
            <person name="Montgomery K."/>
        </authorList>
    </citation>
    <scope>NUCLEOTIDE SEQUENCE [LARGE SCALE GENOMIC DNA]</scope>
    <source>
        <strain evidence="2">SC8811_S16_3</strain>
    </source>
</reference>
<feature type="region of interest" description="Disordered" evidence="1">
    <location>
        <begin position="37"/>
        <end position="63"/>
    </location>
</feature>
<accession>A0A934KD28</accession>
<dbReference type="Proteomes" id="UP000620075">
    <property type="component" value="Unassembled WGS sequence"/>
</dbReference>
<feature type="compositionally biased region" description="Low complexity" evidence="1">
    <location>
        <begin position="43"/>
        <end position="54"/>
    </location>
</feature>
<organism evidence="2 3">
    <name type="scientific">Candidatus Dormiibacter inghamiae</name>
    <dbReference type="NCBI Taxonomy" id="3127013"/>
    <lineage>
        <taxon>Bacteria</taxon>
        <taxon>Bacillati</taxon>
        <taxon>Candidatus Dormiibacterota</taxon>
        <taxon>Candidatus Dormibacteria</taxon>
        <taxon>Candidatus Dormibacterales</taxon>
        <taxon>Candidatus Dormibacteraceae</taxon>
        <taxon>Candidatus Dormiibacter</taxon>
    </lineage>
</organism>
<sequence>MNIPSVSLATKLAAAGVGLLIVGGGAAAVVHDRQNGGQNTVQAAAPAASSTPTPGMHSPATAKNSAAANQLRLAIGTAEAQVLGIKRTDLVADLKQGKTVQQLASDKGLSEDQYRTQYQAALKPLLDPLVQNGTLTSAQENKVLQAKKIPNWNRPSTKPATSPSPSPQT</sequence>
<proteinExistence type="predicted"/>
<gene>
    <name evidence="2" type="ORF">JF888_08650</name>
</gene>